<dbReference type="InterPro" id="IPR039513">
    <property type="entry name" value="PL-6"/>
</dbReference>
<evidence type="ECO:0000313" key="3">
    <source>
        <dbReference type="Proteomes" id="UP001055804"/>
    </source>
</evidence>
<keyword evidence="3" id="KW-1185">Reference proteome</keyword>
<evidence type="ECO:0008006" key="4">
    <source>
        <dbReference type="Google" id="ProtNLM"/>
    </source>
</evidence>
<sequence length="429" mass="44379">MRGAMQKRVFRRVRVLFCLAALAIPAAACAAETAVDGPNELARVLARTGPGDVIELAPGRYETRGLRASSSGTADAPIVLRARVPGQTVLATGGVTLLKITGAHWVIEGIDFEGGPDSHHALHIAGGADGTVVRGNRFRNFHAAIKGNGEGSPRRFPDAVRIERNVFLNDTPRATDAPVTPIDIVGGQDWLVAENVIADFAKDGGNRVSYAAFLKGGARNGAFLRNLVVCASLHGGGIRVGLSLGGGGTGGGVEDPRTPCNTGNCPEAVDMTVAGNIVLHCPGEPGLYLNEAEGALVAGNTFLGTAGIDARFPETSARIENNLIGGRIARRDGGRAEARGNLVAGGAAGLGATRVDAWFPGWREGDFTVSEVLPRPAGAPPMPVGSRDFCGHPYTDASPPGAIAGTGRCIVAEELIRRHGPFAPSLPIR</sequence>
<dbReference type="RefSeq" id="WP_269333344.1">
    <property type="nucleotide sequence ID" value="NZ_JAMZFT010000003.1"/>
</dbReference>
<dbReference type="Proteomes" id="UP001055804">
    <property type="component" value="Unassembled WGS sequence"/>
</dbReference>
<gene>
    <name evidence="2" type="ORF">NJQ99_13215</name>
</gene>
<dbReference type="AlphaFoldDB" id="A0A9J6PHT3"/>
<dbReference type="Pfam" id="PF14592">
    <property type="entry name" value="Chondroitinas_B"/>
    <property type="match status" value="1"/>
</dbReference>
<comment type="caution">
    <text evidence="2">The sequence shown here is derived from an EMBL/GenBank/DDBJ whole genome shotgun (WGS) entry which is preliminary data.</text>
</comment>
<organism evidence="2 3">
    <name type="scientific">Futiania mangrovi</name>
    <dbReference type="NCBI Taxonomy" id="2959716"/>
    <lineage>
        <taxon>Bacteria</taxon>
        <taxon>Pseudomonadati</taxon>
        <taxon>Pseudomonadota</taxon>
        <taxon>Alphaproteobacteria</taxon>
        <taxon>Futianiales</taxon>
        <taxon>Futianiaceae</taxon>
        <taxon>Futiania</taxon>
    </lineage>
</organism>
<feature type="chain" id="PRO_5039928768" description="Right handed beta helix domain-containing protein" evidence="1">
    <location>
        <begin position="31"/>
        <end position="429"/>
    </location>
</feature>
<feature type="signal peptide" evidence="1">
    <location>
        <begin position="1"/>
        <end position="30"/>
    </location>
</feature>
<keyword evidence="1" id="KW-0732">Signal</keyword>
<reference evidence="2" key="1">
    <citation type="submission" date="2022-06" db="EMBL/GenBank/DDBJ databases">
        <title>Isolation and Genomics of Futiania mangrovii gen. nov., sp. nov., a Rare and Metabolically-versatile member in the Class Alphaproteobacteria.</title>
        <authorList>
            <person name="Liu L."/>
            <person name="Huang W.-C."/>
            <person name="Pan J."/>
            <person name="Li J."/>
            <person name="Huang Y."/>
            <person name="Du H."/>
            <person name="Liu Y."/>
            <person name="Li M."/>
        </authorList>
    </citation>
    <scope>NUCLEOTIDE SEQUENCE</scope>
    <source>
        <strain evidence="2">FT118</strain>
    </source>
</reference>
<proteinExistence type="predicted"/>
<accession>A0A9J6PHT3</accession>
<dbReference type="SUPFAM" id="SSF51126">
    <property type="entry name" value="Pectin lyase-like"/>
    <property type="match status" value="1"/>
</dbReference>
<name>A0A9J6PHT3_9PROT</name>
<evidence type="ECO:0000313" key="2">
    <source>
        <dbReference type="EMBL" id="MCP1337376.1"/>
    </source>
</evidence>
<dbReference type="InterPro" id="IPR012334">
    <property type="entry name" value="Pectin_lyas_fold"/>
</dbReference>
<dbReference type="Gene3D" id="2.160.20.10">
    <property type="entry name" value="Single-stranded right-handed beta-helix, Pectin lyase-like"/>
    <property type="match status" value="1"/>
</dbReference>
<evidence type="ECO:0000256" key="1">
    <source>
        <dbReference type="SAM" id="SignalP"/>
    </source>
</evidence>
<dbReference type="InterPro" id="IPR011050">
    <property type="entry name" value="Pectin_lyase_fold/virulence"/>
</dbReference>
<dbReference type="EMBL" id="JAMZFT010000003">
    <property type="protein sequence ID" value="MCP1337376.1"/>
    <property type="molecule type" value="Genomic_DNA"/>
</dbReference>
<protein>
    <recommendedName>
        <fullName evidence="4">Right handed beta helix domain-containing protein</fullName>
    </recommendedName>
</protein>